<proteinExistence type="predicted"/>
<evidence type="ECO:0000313" key="2">
    <source>
        <dbReference type="Proteomes" id="UP000492821"/>
    </source>
</evidence>
<organism evidence="2 3">
    <name type="scientific">Panagrellus redivivus</name>
    <name type="common">Microworm</name>
    <dbReference type="NCBI Taxonomy" id="6233"/>
    <lineage>
        <taxon>Eukaryota</taxon>
        <taxon>Metazoa</taxon>
        <taxon>Ecdysozoa</taxon>
        <taxon>Nematoda</taxon>
        <taxon>Chromadorea</taxon>
        <taxon>Rhabditida</taxon>
        <taxon>Tylenchina</taxon>
        <taxon>Panagrolaimomorpha</taxon>
        <taxon>Panagrolaimoidea</taxon>
        <taxon>Panagrolaimidae</taxon>
        <taxon>Panagrellus</taxon>
    </lineage>
</organism>
<feature type="compositionally biased region" description="Low complexity" evidence="1">
    <location>
        <begin position="68"/>
        <end position="85"/>
    </location>
</feature>
<evidence type="ECO:0000256" key="1">
    <source>
        <dbReference type="SAM" id="MobiDB-lite"/>
    </source>
</evidence>
<evidence type="ECO:0000313" key="3">
    <source>
        <dbReference type="WBParaSite" id="Pan_g7379.t1"/>
    </source>
</evidence>
<dbReference type="WBParaSite" id="Pan_g7379.t1">
    <property type="protein sequence ID" value="Pan_g7379.t1"/>
    <property type="gene ID" value="Pan_g7379"/>
</dbReference>
<accession>A0A7E4W750</accession>
<dbReference type="AlphaFoldDB" id="A0A7E4W750"/>
<dbReference type="Proteomes" id="UP000492821">
    <property type="component" value="Unassembled WGS sequence"/>
</dbReference>
<feature type="compositionally biased region" description="Polar residues" evidence="1">
    <location>
        <begin position="102"/>
        <end position="112"/>
    </location>
</feature>
<protein>
    <submittedName>
        <fullName evidence="3">ZP domain-containing protein</fullName>
    </submittedName>
</protein>
<sequence>MYFHAEISSMFHFTFASSDEQWLHCIAGGSCKGQSSFVAVGCPGSSSDNVTATHCDDRLRVRSRLRQRQPQPALPEETPNPSSSPEPERRKTKRCAARDPSAVSSCVSLPFS</sequence>
<reference evidence="2" key="1">
    <citation type="journal article" date="2013" name="Genetics">
        <title>The draft genome and transcriptome of Panagrellus redivivus are shaped by the harsh demands of a free-living lifestyle.</title>
        <authorList>
            <person name="Srinivasan J."/>
            <person name="Dillman A.R."/>
            <person name="Macchietto M.G."/>
            <person name="Heikkinen L."/>
            <person name="Lakso M."/>
            <person name="Fracchia K.M."/>
            <person name="Antoshechkin I."/>
            <person name="Mortazavi A."/>
            <person name="Wong G."/>
            <person name="Sternberg P.W."/>
        </authorList>
    </citation>
    <scope>NUCLEOTIDE SEQUENCE [LARGE SCALE GENOMIC DNA]</scope>
    <source>
        <strain evidence="2">MT8872</strain>
    </source>
</reference>
<feature type="region of interest" description="Disordered" evidence="1">
    <location>
        <begin position="63"/>
        <end position="112"/>
    </location>
</feature>
<keyword evidence="2" id="KW-1185">Reference proteome</keyword>
<reference evidence="3" key="2">
    <citation type="submission" date="2020-10" db="UniProtKB">
        <authorList>
            <consortium name="WormBaseParasite"/>
        </authorList>
    </citation>
    <scope>IDENTIFICATION</scope>
</reference>
<name>A0A7E4W750_PANRE</name>